<dbReference type="EMBL" id="QJKJ01002374">
    <property type="protein sequence ID" value="RDY03137.1"/>
    <property type="molecule type" value="Genomic_DNA"/>
</dbReference>
<reference evidence="1" key="1">
    <citation type="submission" date="2018-05" db="EMBL/GenBank/DDBJ databases">
        <title>Draft genome of Mucuna pruriens seed.</title>
        <authorList>
            <person name="Nnadi N.E."/>
            <person name="Vos R."/>
            <person name="Hasami M.H."/>
            <person name="Devisetty U.K."/>
            <person name="Aguiy J.C."/>
        </authorList>
    </citation>
    <scope>NUCLEOTIDE SEQUENCE [LARGE SCALE GENOMIC DNA]</scope>
    <source>
        <strain evidence="1">JCA_2017</strain>
    </source>
</reference>
<evidence type="ECO:0000313" key="2">
    <source>
        <dbReference type="Proteomes" id="UP000257109"/>
    </source>
</evidence>
<keyword evidence="2" id="KW-1185">Reference proteome</keyword>
<protein>
    <recommendedName>
        <fullName evidence="3">Reverse transcriptase Ty1/copia-type domain-containing protein</fullName>
    </recommendedName>
</protein>
<gene>
    <name evidence="1" type="ORF">CR513_13315</name>
</gene>
<dbReference type="AlphaFoldDB" id="A0A371HK33"/>
<feature type="non-terminal residue" evidence="1">
    <location>
        <position position="1"/>
    </location>
</feature>
<dbReference type="Proteomes" id="UP000257109">
    <property type="component" value="Unassembled WGS sequence"/>
</dbReference>
<evidence type="ECO:0008006" key="3">
    <source>
        <dbReference type="Google" id="ProtNLM"/>
    </source>
</evidence>
<sequence length="85" mass="10080">MDHSIAIRNSLLHFVPRLLPPLYLSNGLHNCFYLHNILVILKDHSQDILRLSHESYINKVQDRFNMKDSKLRDNHIAKEDKFSLK</sequence>
<dbReference type="OrthoDB" id="1713262at2759"/>
<proteinExistence type="predicted"/>
<organism evidence="1 2">
    <name type="scientific">Mucuna pruriens</name>
    <name type="common">Velvet bean</name>
    <name type="synonym">Dolichos pruriens</name>
    <dbReference type="NCBI Taxonomy" id="157652"/>
    <lineage>
        <taxon>Eukaryota</taxon>
        <taxon>Viridiplantae</taxon>
        <taxon>Streptophyta</taxon>
        <taxon>Embryophyta</taxon>
        <taxon>Tracheophyta</taxon>
        <taxon>Spermatophyta</taxon>
        <taxon>Magnoliopsida</taxon>
        <taxon>eudicotyledons</taxon>
        <taxon>Gunneridae</taxon>
        <taxon>Pentapetalae</taxon>
        <taxon>rosids</taxon>
        <taxon>fabids</taxon>
        <taxon>Fabales</taxon>
        <taxon>Fabaceae</taxon>
        <taxon>Papilionoideae</taxon>
        <taxon>50 kb inversion clade</taxon>
        <taxon>NPAAA clade</taxon>
        <taxon>indigoferoid/millettioid clade</taxon>
        <taxon>Phaseoleae</taxon>
        <taxon>Mucuna</taxon>
    </lineage>
</organism>
<accession>A0A371HK33</accession>
<name>A0A371HK33_MUCPR</name>
<comment type="caution">
    <text evidence="1">The sequence shown here is derived from an EMBL/GenBank/DDBJ whole genome shotgun (WGS) entry which is preliminary data.</text>
</comment>
<evidence type="ECO:0000313" key="1">
    <source>
        <dbReference type="EMBL" id="RDY03137.1"/>
    </source>
</evidence>